<evidence type="ECO:0000256" key="3">
    <source>
        <dbReference type="ARBA" id="ARBA00030757"/>
    </source>
</evidence>
<reference evidence="4" key="1">
    <citation type="submission" date="2022-07" db="EMBL/GenBank/DDBJ databases">
        <title>Sphingomonas sp. nov., a novel bacterium isolated from the north slope of the Mount Everest.</title>
        <authorList>
            <person name="Cui X."/>
            <person name="Liu Y."/>
        </authorList>
    </citation>
    <scope>NUCLEOTIDE SEQUENCE</scope>
    <source>
        <strain evidence="4">S5-59</strain>
    </source>
</reference>
<organism evidence="4 5">
    <name type="scientific">Sphingomonas qomolangmaensis</name>
    <dbReference type="NCBI Taxonomy" id="2918765"/>
    <lineage>
        <taxon>Bacteria</taxon>
        <taxon>Pseudomonadati</taxon>
        <taxon>Pseudomonadota</taxon>
        <taxon>Alphaproteobacteria</taxon>
        <taxon>Sphingomonadales</taxon>
        <taxon>Sphingomonadaceae</taxon>
        <taxon>Sphingomonas</taxon>
    </lineage>
</organism>
<sequence>MSRTAHGATDDNAAAPSDVARQAMVASQLRTSGVSDARIVAAMAEVPREAFLPAEARSLAYRDTMIALGTDRFQNMPLATGRLLNEARIMAGDRVLLIGATGGYTAAVLARLAGQVVALESDAGLAADARTALGGIANVELVEGPLNAGWAKGAPYDVIVIDGAVEELPAVIAEQVRPGGRIVSGVVDHGVTRLAAGERTQGGFGLFDFADIDCVVLPGFARPTSFRF</sequence>
<keyword evidence="5" id="KW-1185">Reference proteome</keyword>
<dbReference type="InterPro" id="IPR000682">
    <property type="entry name" value="PCMT"/>
</dbReference>
<dbReference type="CDD" id="cd02440">
    <property type="entry name" value="AdoMet_MTases"/>
    <property type="match status" value="1"/>
</dbReference>
<dbReference type="Proteomes" id="UP001058533">
    <property type="component" value="Chromosome"/>
</dbReference>
<evidence type="ECO:0000256" key="1">
    <source>
        <dbReference type="ARBA" id="ARBA00005369"/>
    </source>
</evidence>
<dbReference type="EMBL" id="CP101740">
    <property type="protein sequence ID" value="UUL84202.1"/>
    <property type="molecule type" value="Genomic_DNA"/>
</dbReference>
<comment type="similarity">
    <text evidence="1">Belongs to the methyltransferase superfamily. L-isoaspartyl/D-aspartyl protein methyltransferase family.</text>
</comment>
<protein>
    <recommendedName>
        <fullName evidence="2">Protein-L-isoaspartate O-methyltransferase</fullName>
    </recommendedName>
    <alternativeName>
        <fullName evidence="3">Protein L-isoaspartyl methyltransferase</fullName>
    </alternativeName>
</protein>
<dbReference type="PANTHER" id="PTHR11579">
    <property type="entry name" value="PROTEIN-L-ISOASPARTATE O-METHYLTRANSFERASE"/>
    <property type="match status" value="1"/>
</dbReference>
<proteinExistence type="inferred from homology"/>
<dbReference type="SUPFAM" id="SSF53335">
    <property type="entry name" value="S-adenosyl-L-methionine-dependent methyltransferases"/>
    <property type="match status" value="1"/>
</dbReference>
<dbReference type="Pfam" id="PF01135">
    <property type="entry name" value="PCMT"/>
    <property type="match status" value="1"/>
</dbReference>
<dbReference type="InterPro" id="IPR029063">
    <property type="entry name" value="SAM-dependent_MTases_sf"/>
</dbReference>
<evidence type="ECO:0000313" key="5">
    <source>
        <dbReference type="Proteomes" id="UP001058533"/>
    </source>
</evidence>
<dbReference type="RefSeq" id="WP_256508034.1">
    <property type="nucleotide sequence ID" value="NZ_CP101740.1"/>
</dbReference>
<gene>
    <name evidence="4" type="ORF">NMP03_05995</name>
</gene>
<dbReference type="Gene3D" id="3.40.50.150">
    <property type="entry name" value="Vaccinia Virus protein VP39"/>
    <property type="match status" value="1"/>
</dbReference>
<dbReference type="PANTHER" id="PTHR11579:SF18">
    <property type="entry name" value="PROTEIN-L-ISOASPARTATE O-METHYLTRANSFERASE"/>
    <property type="match status" value="1"/>
</dbReference>
<evidence type="ECO:0000313" key="4">
    <source>
        <dbReference type="EMBL" id="UUL84202.1"/>
    </source>
</evidence>
<accession>A0ABY5LCQ7</accession>
<name>A0ABY5LCQ7_9SPHN</name>
<evidence type="ECO:0000256" key="2">
    <source>
        <dbReference type="ARBA" id="ARBA00013346"/>
    </source>
</evidence>